<sequence length="650" mass="72178">MATTTLTGGPFSRSQFESLLKRRLFYTEAFEIYRTSPNFKGDNRGLFDYGPPGCALLANIVNEWRKHFVIEENMLEIDTTAITPEAVLKTSGHVDKFADWMCKDPIKGEYLRADHLVESVLETRLAHHRSAVADSKQKNDKLDDATAKEYEEILAKIDNYDGPELGQLIKGFDIRNPNGNGEVQDPIAFNLMFKSTIGPSAASPIYLRPETAQGQFLNFRKLLDFCQGAMPFASACIGKSYRNEISPRSGLLRVREFLMAEIEHFVDPEGNKNHERFHEVAAIELPFLDKDTQLSGKTTVDTMSIGKAVETKLVDNETLGYFLARVYLFLLKIGADWSKIRFRQHLANEMAHYACDCWDAELLTSYGWIECVGCADRSAYDLSVHSKATGTPLVVKEARSEPLEITEWQATLEKKLVGPRFKKDAKKIEAAVASLGQDALGSLAAELADKAVITVPTEELANGNTSVDLSLEICSIKRVTRVENTREYTPNVIEPSFGIGRILYSVLEHVHWHREKDAARQVLSLPVLVAPTKVLVAPLSSNANFKPVVKTLAGRLRALGIANNVDSSGVTIGKKYARNDELGTPLGITVDFDTLNDGSITLRERDSTTQVRASQDDILEAIKSIVAGTETWDQISSRLPIFAGQSQDEE</sequence>
<dbReference type="InterPro" id="IPR006195">
    <property type="entry name" value="aa-tRNA-synth_II"/>
</dbReference>
<dbReference type="PRINTS" id="PR01043">
    <property type="entry name" value="TRNASYNTHGLY"/>
</dbReference>
<name>A0ABR1IGD7_9HYPO</name>
<evidence type="ECO:0000256" key="2">
    <source>
        <dbReference type="ARBA" id="ARBA00012829"/>
    </source>
</evidence>
<evidence type="ECO:0000256" key="4">
    <source>
        <dbReference type="ARBA" id="ARBA00022741"/>
    </source>
</evidence>
<protein>
    <recommendedName>
        <fullName evidence="2">glycine--tRNA ligase</fullName>
        <ecNumber evidence="2">6.1.1.14</ecNumber>
    </recommendedName>
    <alternativeName>
        <fullName evidence="8">Diadenosine tetraphosphate synthetase</fullName>
    </alternativeName>
</protein>
<dbReference type="InterPro" id="IPR002315">
    <property type="entry name" value="tRNA-synt_gly"/>
</dbReference>
<reference evidence="10 11" key="1">
    <citation type="journal article" date="2025" name="Microbiol. Resour. Announc.">
        <title>Draft genome sequences for Neonectria magnoliae and Neonectria punicea, canker pathogens of Liriodendron tulipifera and Acer saccharum in West Virginia.</title>
        <authorList>
            <person name="Petronek H.M."/>
            <person name="Kasson M.T."/>
            <person name="Metheny A.M."/>
            <person name="Stauder C.M."/>
            <person name="Lovett B."/>
            <person name="Lynch S.C."/>
            <person name="Garnas J.R."/>
            <person name="Kasson L.R."/>
            <person name="Stajich J.E."/>
        </authorList>
    </citation>
    <scope>NUCLEOTIDE SEQUENCE [LARGE SCALE GENOMIC DNA]</scope>
    <source>
        <strain evidence="10 11">NRRL 64651</strain>
    </source>
</reference>
<comment type="caution">
    <text evidence="10">The sequence shown here is derived from an EMBL/GenBank/DDBJ whole genome shotgun (WGS) entry which is preliminary data.</text>
</comment>
<evidence type="ECO:0000256" key="8">
    <source>
        <dbReference type="ARBA" id="ARBA00030057"/>
    </source>
</evidence>
<keyword evidence="11" id="KW-1185">Reference proteome</keyword>
<dbReference type="InterPro" id="IPR036621">
    <property type="entry name" value="Anticodon-bd_dom_sf"/>
</dbReference>
<dbReference type="InterPro" id="IPR004154">
    <property type="entry name" value="Anticodon-bd"/>
</dbReference>
<evidence type="ECO:0000256" key="6">
    <source>
        <dbReference type="ARBA" id="ARBA00022917"/>
    </source>
</evidence>
<evidence type="ECO:0000259" key="9">
    <source>
        <dbReference type="PROSITE" id="PS50862"/>
    </source>
</evidence>
<keyword evidence="6" id="KW-0648">Protein biosynthesis</keyword>
<dbReference type="Gene3D" id="3.30.40.230">
    <property type="match status" value="1"/>
</dbReference>
<dbReference type="EC" id="6.1.1.14" evidence="2"/>
<keyword evidence="3" id="KW-0436">Ligase</keyword>
<keyword evidence="5" id="KW-0067">ATP-binding</keyword>
<keyword evidence="4" id="KW-0547">Nucleotide-binding</keyword>
<dbReference type="NCBIfam" id="NF003211">
    <property type="entry name" value="PRK04173.1"/>
    <property type="match status" value="1"/>
</dbReference>
<gene>
    <name evidence="10" type="ORF">QQZ08_001455</name>
</gene>
<evidence type="ECO:0000256" key="3">
    <source>
        <dbReference type="ARBA" id="ARBA00022598"/>
    </source>
</evidence>
<proteinExistence type="inferred from homology"/>
<evidence type="ECO:0000313" key="11">
    <source>
        <dbReference type="Proteomes" id="UP001498421"/>
    </source>
</evidence>
<dbReference type="Gene3D" id="3.40.50.800">
    <property type="entry name" value="Anticodon-binding domain"/>
    <property type="match status" value="1"/>
</dbReference>
<dbReference type="Proteomes" id="UP001498421">
    <property type="component" value="Unassembled WGS sequence"/>
</dbReference>
<dbReference type="CDD" id="cd00774">
    <property type="entry name" value="GlyRS-like_core"/>
    <property type="match status" value="1"/>
</dbReference>
<comment type="similarity">
    <text evidence="1">Belongs to the class-II aminoacyl-tRNA synthetase family.</text>
</comment>
<evidence type="ECO:0000256" key="5">
    <source>
        <dbReference type="ARBA" id="ARBA00022840"/>
    </source>
</evidence>
<dbReference type="PANTHER" id="PTHR10745">
    <property type="entry name" value="GLYCYL-TRNA SYNTHETASE/DNA POLYMERASE SUBUNIT GAMMA-2"/>
    <property type="match status" value="1"/>
</dbReference>
<dbReference type="PANTHER" id="PTHR10745:SF0">
    <property type="entry name" value="GLYCINE--TRNA LIGASE"/>
    <property type="match status" value="1"/>
</dbReference>
<keyword evidence="7" id="KW-0030">Aminoacyl-tRNA synthetase</keyword>
<dbReference type="EMBL" id="JAZAVK010000008">
    <property type="protein sequence ID" value="KAK7431837.1"/>
    <property type="molecule type" value="Genomic_DNA"/>
</dbReference>
<dbReference type="Gene3D" id="3.30.720.200">
    <property type="match status" value="1"/>
</dbReference>
<organism evidence="10 11">
    <name type="scientific">Neonectria magnoliae</name>
    <dbReference type="NCBI Taxonomy" id="2732573"/>
    <lineage>
        <taxon>Eukaryota</taxon>
        <taxon>Fungi</taxon>
        <taxon>Dikarya</taxon>
        <taxon>Ascomycota</taxon>
        <taxon>Pezizomycotina</taxon>
        <taxon>Sordariomycetes</taxon>
        <taxon>Hypocreomycetidae</taxon>
        <taxon>Hypocreales</taxon>
        <taxon>Nectriaceae</taxon>
        <taxon>Neonectria</taxon>
    </lineage>
</organism>
<dbReference type="InterPro" id="IPR033731">
    <property type="entry name" value="GlyRS-like_core"/>
</dbReference>
<dbReference type="Gene3D" id="3.30.930.10">
    <property type="entry name" value="Bira Bifunctional Protein, Domain 2"/>
    <property type="match status" value="1"/>
</dbReference>
<dbReference type="SUPFAM" id="SSF55681">
    <property type="entry name" value="Class II aaRS and biotin synthetases"/>
    <property type="match status" value="1"/>
</dbReference>
<dbReference type="PROSITE" id="PS50862">
    <property type="entry name" value="AA_TRNA_LIGASE_II"/>
    <property type="match status" value="1"/>
</dbReference>
<evidence type="ECO:0000256" key="1">
    <source>
        <dbReference type="ARBA" id="ARBA00008226"/>
    </source>
</evidence>
<dbReference type="SUPFAM" id="SSF52954">
    <property type="entry name" value="Class II aaRS ABD-related"/>
    <property type="match status" value="1"/>
</dbReference>
<feature type="domain" description="Aminoacyl-transfer RNA synthetases class-II family profile" evidence="9">
    <location>
        <begin position="161"/>
        <end position="526"/>
    </location>
</feature>
<dbReference type="NCBIfam" id="TIGR00389">
    <property type="entry name" value="glyS_dimeric"/>
    <property type="match status" value="1"/>
</dbReference>
<dbReference type="Pfam" id="PF03129">
    <property type="entry name" value="HGTP_anticodon"/>
    <property type="match status" value="1"/>
</dbReference>
<evidence type="ECO:0000256" key="7">
    <source>
        <dbReference type="ARBA" id="ARBA00023146"/>
    </source>
</evidence>
<dbReference type="InterPro" id="IPR027031">
    <property type="entry name" value="Gly-tRNA_synthase/POLG2"/>
</dbReference>
<evidence type="ECO:0000313" key="10">
    <source>
        <dbReference type="EMBL" id="KAK7431837.1"/>
    </source>
</evidence>
<accession>A0ABR1IGD7</accession>
<dbReference type="InterPro" id="IPR045864">
    <property type="entry name" value="aa-tRNA-synth_II/BPL/LPL"/>
</dbReference>